<keyword evidence="1" id="KW-0472">Membrane</keyword>
<comment type="caution">
    <text evidence="2">The sequence shown here is derived from an EMBL/GenBank/DDBJ whole genome shotgun (WGS) entry which is preliminary data.</text>
</comment>
<sequence>MHVVPKKSNNPPVHPLSKDASPDWMDGWMDMQSFMHSLCNKYAPCSHAWSAVLLLVHMLHFATTVFCITVRVSMSSYVAVG</sequence>
<keyword evidence="3" id="KW-1185">Reference proteome</keyword>
<name>A0A8J6EQV6_ELECQ</name>
<dbReference type="Proteomes" id="UP000770717">
    <property type="component" value="Unassembled WGS sequence"/>
</dbReference>
<proteinExistence type="predicted"/>
<keyword evidence="1" id="KW-0812">Transmembrane</keyword>
<organism evidence="2 3">
    <name type="scientific">Eleutherodactylus coqui</name>
    <name type="common">Puerto Rican coqui</name>
    <dbReference type="NCBI Taxonomy" id="57060"/>
    <lineage>
        <taxon>Eukaryota</taxon>
        <taxon>Metazoa</taxon>
        <taxon>Chordata</taxon>
        <taxon>Craniata</taxon>
        <taxon>Vertebrata</taxon>
        <taxon>Euteleostomi</taxon>
        <taxon>Amphibia</taxon>
        <taxon>Batrachia</taxon>
        <taxon>Anura</taxon>
        <taxon>Neobatrachia</taxon>
        <taxon>Hyloidea</taxon>
        <taxon>Eleutherodactylidae</taxon>
        <taxon>Eleutherodactylinae</taxon>
        <taxon>Eleutherodactylus</taxon>
        <taxon>Eleutherodactylus</taxon>
    </lineage>
</organism>
<gene>
    <name evidence="2" type="ORF">GDO78_013584</name>
</gene>
<reference evidence="2" key="1">
    <citation type="thesis" date="2020" institute="ProQuest LLC" country="789 East Eisenhower Parkway, Ann Arbor, MI, USA">
        <title>Comparative Genomics and Chromosome Evolution.</title>
        <authorList>
            <person name="Mudd A.B."/>
        </authorList>
    </citation>
    <scope>NUCLEOTIDE SEQUENCE</scope>
    <source>
        <strain evidence="2">HN-11 Male</strain>
        <tissue evidence="2">Kidney and liver</tissue>
    </source>
</reference>
<evidence type="ECO:0000256" key="1">
    <source>
        <dbReference type="SAM" id="Phobius"/>
    </source>
</evidence>
<accession>A0A8J6EQV6</accession>
<feature type="transmembrane region" description="Helical" evidence="1">
    <location>
        <begin position="48"/>
        <end position="68"/>
    </location>
</feature>
<evidence type="ECO:0000313" key="2">
    <source>
        <dbReference type="EMBL" id="KAG9473470.1"/>
    </source>
</evidence>
<dbReference type="AlphaFoldDB" id="A0A8J6EQV6"/>
<protein>
    <submittedName>
        <fullName evidence="2">Uncharacterized protein</fullName>
    </submittedName>
</protein>
<keyword evidence="1" id="KW-1133">Transmembrane helix</keyword>
<evidence type="ECO:0000313" key="3">
    <source>
        <dbReference type="Proteomes" id="UP000770717"/>
    </source>
</evidence>
<dbReference type="EMBL" id="WNTK01000014">
    <property type="protein sequence ID" value="KAG9473470.1"/>
    <property type="molecule type" value="Genomic_DNA"/>
</dbReference>